<dbReference type="InterPro" id="IPR044946">
    <property type="entry name" value="Restrct_endonuc_typeI_TRD_sf"/>
</dbReference>
<dbReference type="RefSeq" id="WP_276661301.1">
    <property type="nucleotide sequence ID" value="NZ_SSFD01000319.1"/>
</dbReference>
<evidence type="ECO:0000256" key="3">
    <source>
        <dbReference type="ARBA" id="ARBA00023125"/>
    </source>
</evidence>
<accession>A0A5C7SB60</accession>
<evidence type="ECO:0000256" key="1">
    <source>
        <dbReference type="ARBA" id="ARBA00010923"/>
    </source>
</evidence>
<dbReference type="PANTHER" id="PTHR30408">
    <property type="entry name" value="TYPE-1 RESTRICTION ENZYME ECOKI SPECIFICITY PROTEIN"/>
    <property type="match status" value="1"/>
</dbReference>
<name>A0A5C7SB60_THASP</name>
<keyword evidence="5" id="KW-0540">Nuclease</keyword>
<feature type="domain" description="Type I restriction modification DNA specificity" evidence="4">
    <location>
        <begin position="44"/>
        <end position="218"/>
    </location>
</feature>
<dbReference type="InterPro" id="IPR052021">
    <property type="entry name" value="Type-I_RS_S_subunit"/>
</dbReference>
<dbReference type="Pfam" id="PF01420">
    <property type="entry name" value="Methylase_S"/>
    <property type="match status" value="1"/>
</dbReference>
<keyword evidence="2" id="KW-0680">Restriction system</keyword>
<dbReference type="Gene3D" id="3.90.220.20">
    <property type="entry name" value="DNA methylase specificity domains"/>
    <property type="match status" value="2"/>
</dbReference>
<organism evidence="5 6">
    <name type="scientific">Thauera aminoaromatica</name>
    <dbReference type="NCBI Taxonomy" id="164330"/>
    <lineage>
        <taxon>Bacteria</taxon>
        <taxon>Pseudomonadati</taxon>
        <taxon>Pseudomonadota</taxon>
        <taxon>Betaproteobacteria</taxon>
        <taxon>Rhodocyclales</taxon>
        <taxon>Zoogloeaceae</taxon>
        <taxon>Thauera</taxon>
    </lineage>
</organism>
<keyword evidence="5" id="KW-0378">Hydrolase</keyword>
<keyword evidence="5" id="KW-0255">Endonuclease</keyword>
<dbReference type="GO" id="GO:0009307">
    <property type="term" value="P:DNA restriction-modification system"/>
    <property type="evidence" value="ECO:0007669"/>
    <property type="project" value="UniProtKB-KW"/>
</dbReference>
<dbReference type="PANTHER" id="PTHR30408:SF12">
    <property type="entry name" value="TYPE I RESTRICTION ENZYME MJAVIII SPECIFICITY SUBUNIT"/>
    <property type="match status" value="1"/>
</dbReference>
<dbReference type="Proteomes" id="UP000321192">
    <property type="component" value="Unassembled WGS sequence"/>
</dbReference>
<dbReference type="GO" id="GO:0003677">
    <property type="term" value="F:DNA binding"/>
    <property type="evidence" value="ECO:0007669"/>
    <property type="project" value="UniProtKB-KW"/>
</dbReference>
<reference evidence="5 6" key="1">
    <citation type="submission" date="2018-09" db="EMBL/GenBank/DDBJ databases">
        <title>Metagenome Assembled Genomes from an Advanced Water Purification Facility.</title>
        <authorList>
            <person name="Stamps B.W."/>
            <person name="Spear J.R."/>
        </authorList>
    </citation>
    <scope>NUCLEOTIDE SEQUENCE [LARGE SCALE GENOMIC DNA]</scope>
    <source>
        <strain evidence="5">Bin_27_1</strain>
    </source>
</reference>
<evidence type="ECO:0000313" key="6">
    <source>
        <dbReference type="Proteomes" id="UP000321192"/>
    </source>
</evidence>
<dbReference type="CDD" id="cd17248">
    <property type="entry name" value="RMtype1_S_AmiI-TRD2-CR2_like"/>
    <property type="match status" value="1"/>
</dbReference>
<comment type="similarity">
    <text evidence="1">Belongs to the type-I restriction system S methylase family.</text>
</comment>
<comment type="caution">
    <text evidence="5">The sequence shown here is derived from an EMBL/GenBank/DDBJ whole genome shotgun (WGS) entry which is preliminary data.</text>
</comment>
<evidence type="ECO:0000259" key="4">
    <source>
        <dbReference type="Pfam" id="PF01420"/>
    </source>
</evidence>
<evidence type="ECO:0000313" key="5">
    <source>
        <dbReference type="EMBL" id="TXH80196.1"/>
    </source>
</evidence>
<keyword evidence="3" id="KW-0238">DNA-binding</keyword>
<feature type="non-terminal residue" evidence="5">
    <location>
        <position position="396"/>
    </location>
</feature>
<gene>
    <name evidence="5" type="ORF">E6Q80_19140</name>
</gene>
<dbReference type="GO" id="GO:0004519">
    <property type="term" value="F:endonuclease activity"/>
    <property type="evidence" value="ECO:0007669"/>
    <property type="project" value="UniProtKB-KW"/>
</dbReference>
<evidence type="ECO:0000256" key="2">
    <source>
        <dbReference type="ARBA" id="ARBA00022747"/>
    </source>
</evidence>
<protein>
    <submittedName>
        <fullName evidence="5">Restriction endonuclease subunit S</fullName>
    </submittedName>
</protein>
<proteinExistence type="inferred from homology"/>
<sequence length="396" mass="43340">MTFDLLVSGGSVTKTGGRPASKGVIPGDYALSVGKPASTPPPGWRWTLLSDVARLETGHTPSRKHPEYWGGPIPWIGIRDATGNHGTKIFETQQYTNALGIENSSARVLPPNTVCLSRTASVGYVVVMGRHMATSQDFVNWVCSPQLDYRFLKYVLLSEREALLRYASGTTHQTIYFPEAKAFHVCMPAIAEQHRIVDVLQPLDDRIALLHDTNATLEAIAQALFKSWFIDFDPVRAKSQGLAPAGMDEATAALFPEGFEESAQGLLPKGWRFAPVGDVVDGIYDGPHATPPESEEGPVFLGIKNLTGTGLDFGEVRHIAESDFGQWTRRVLPAAGDIVFSYEATLGFFALVPPGLRCCLGRRLALIRPRPNAADGHLFLHQFIAAPFQRLLERHT</sequence>
<dbReference type="EMBL" id="SSFD01000319">
    <property type="protein sequence ID" value="TXH80196.1"/>
    <property type="molecule type" value="Genomic_DNA"/>
</dbReference>
<dbReference type="SUPFAM" id="SSF116734">
    <property type="entry name" value="DNA methylase specificity domain"/>
    <property type="match status" value="2"/>
</dbReference>
<dbReference type="AlphaFoldDB" id="A0A5C7SB60"/>
<dbReference type="InterPro" id="IPR000055">
    <property type="entry name" value="Restrct_endonuc_typeI_TRD"/>
</dbReference>